<name>A0A917PKY5_9MICO</name>
<keyword evidence="1" id="KW-0472">Membrane</keyword>
<evidence type="ECO:0000313" key="2">
    <source>
        <dbReference type="EMBL" id="GGJ83429.1"/>
    </source>
</evidence>
<dbReference type="RefSeq" id="WP_188743505.1">
    <property type="nucleotide sequence ID" value="NZ_BAABFW010000006.1"/>
</dbReference>
<sequence>MNPRDPGYAEVEGSPISDTSYATYYGIGAAFFGLITILSVVTRLPAARRPCRGH</sequence>
<proteinExistence type="predicted"/>
<keyword evidence="1" id="KW-0812">Transmembrane</keyword>
<reference evidence="2" key="2">
    <citation type="submission" date="2020-09" db="EMBL/GenBank/DDBJ databases">
        <authorList>
            <person name="Sun Q."/>
            <person name="Zhou Y."/>
        </authorList>
    </citation>
    <scope>NUCLEOTIDE SEQUENCE</scope>
    <source>
        <strain evidence="2">CGMCC 1.8984</strain>
    </source>
</reference>
<evidence type="ECO:0000256" key="1">
    <source>
        <dbReference type="SAM" id="Phobius"/>
    </source>
</evidence>
<organism evidence="2 3">
    <name type="scientific">Agromyces bauzanensis</name>
    <dbReference type="NCBI Taxonomy" id="1308924"/>
    <lineage>
        <taxon>Bacteria</taxon>
        <taxon>Bacillati</taxon>
        <taxon>Actinomycetota</taxon>
        <taxon>Actinomycetes</taxon>
        <taxon>Micrococcales</taxon>
        <taxon>Microbacteriaceae</taxon>
        <taxon>Agromyces</taxon>
    </lineage>
</organism>
<protein>
    <submittedName>
        <fullName evidence="2">Uncharacterized protein</fullName>
    </submittedName>
</protein>
<keyword evidence="1" id="KW-1133">Transmembrane helix</keyword>
<evidence type="ECO:0000313" key="3">
    <source>
        <dbReference type="Proteomes" id="UP000636956"/>
    </source>
</evidence>
<dbReference type="EMBL" id="BMMD01000012">
    <property type="protein sequence ID" value="GGJ83429.1"/>
    <property type="molecule type" value="Genomic_DNA"/>
</dbReference>
<feature type="transmembrane region" description="Helical" evidence="1">
    <location>
        <begin position="22"/>
        <end position="42"/>
    </location>
</feature>
<keyword evidence="3" id="KW-1185">Reference proteome</keyword>
<gene>
    <name evidence="2" type="ORF">GCM10011372_22200</name>
</gene>
<comment type="caution">
    <text evidence="2">The sequence shown here is derived from an EMBL/GenBank/DDBJ whole genome shotgun (WGS) entry which is preliminary data.</text>
</comment>
<dbReference type="AlphaFoldDB" id="A0A917PKY5"/>
<dbReference type="Proteomes" id="UP000636956">
    <property type="component" value="Unassembled WGS sequence"/>
</dbReference>
<reference evidence="2" key="1">
    <citation type="journal article" date="2014" name="Int. J. Syst. Evol. Microbiol.">
        <title>Complete genome sequence of Corynebacterium casei LMG S-19264T (=DSM 44701T), isolated from a smear-ripened cheese.</title>
        <authorList>
            <consortium name="US DOE Joint Genome Institute (JGI-PGF)"/>
            <person name="Walter F."/>
            <person name="Albersmeier A."/>
            <person name="Kalinowski J."/>
            <person name="Ruckert C."/>
        </authorList>
    </citation>
    <scope>NUCLEOTIDE SEQUENCE</scope>
    <source>
        <strain evidence="2">CGMCC 1.8984</strain>
    </source>
</reference>
<accession>A0A917PKY5</accession>